<evidence type="ECO:0000313" key="1">
    <source>
        <dbReference type="EMBL" id="MBO0933301.1"/>
    </source>
</evidence>
<name>A0A939G7H9_9BACT</name>
<protein>
    <submittedName>
        <fullName evidence="1">Uncharacterized protein</fullName>
    </submittedName>
</protein>
<evidence type="ECO:0000313" key="2">
    <source>
        <dbReference type="Proteomes" id="UP000664795"/>
    </source>
</evidence>
<organism evidence="1 2">
    <name type="scientific">Fibrella aquatilis</name>
    <dbReference type="NCBI Taxonomy" id="2817059"/>
    <lineage>
        <taxon>Bacteria</taxon>
        <taxon>Pseudomonadati</taxon>
        <taxon>Bacteroidota</taxon>
        <taxon>Cytophagia</taxon>
        <taxon>Cytophagales</taxon>
        <taxon>Spirosomataceae</taxon>
        <taxon>Fibrella</taxon>
    </lineage>
</organism>
<gene>
    <name evidence="1" type="ORF">J2I48_19990</name>
</gene>
<accession>A0A939G7H9</accession>
<keyword evidence="2" id="KW-1185">Reference proteome</keyword>
<dbReference type="EMBL" id="JAFMYU010000018">
    <property type="protein sequence ID" value="MBO0933301.1"/>
    <property type="molecule type" value="Genomic_DNA"/>
</dbReference>
<sequence>MRFTAKPHKGLLPIKFGMSKSDIKPFLPTISDFDIPTFGSAEVMPLSYLKIHFSNGEVDEITVFTGTNNHKTGQLAQTEPDLDLVIDYPDLPEDTLLLDQALDVINKKFKAKYEPTIWLYPDLCMSFCGYDRSLDYRSITIFLKKDLDFFLETMKDAPLSTQLRKRR</sequence>
<reference evidence="1 2" key="1">
    <citation type="submission" date="2021-03" db="EMBL/GenBank/DDBJ databases">
        <title>Fibrella sp. HMF5036 genome sequencing and assembly.</title>
        <authorList>
            <person name="Kang H."/>
            <person name="Kim H."/>
            <person name="Bae S."/>
            <person name="Joh K."/>
        </authorList>
    </citation>
    <scope>NUCLEOTIDE SEQUENCE [LARGE SCALE GENOMIC DNA]</scope>
    <source>
        <strain evidence="1 2">HMF5036</strain>
    </source>
</reference>
<dbReference type="RefSeq" id="WP_207337258.1">
    <property type="nucleotide sequence ID" value="NZ_JAFMYU010000018.1"/>
</dbReference>
<comment type="caution">
    <text evidence="1">The sequence shown here is derived from an EMBL/GenBank/DDBJ whole genome shotgun (WGS) entry which is preliminary data.</text>
</comment>
<dbReference type="Proteomes" id="UP000664795">
    <property type="component" value="Unassembled WGS sequence"/>
</dbReference>
<dbReference type="AlphaFoldDB" id="A0A939G7H9"/>
<proteinExistence type="predicted"/>